<accession>A0ABY1K1G7</accession>
<name>A0ABY1K1G7_9BACL</name>
<keyword evidence="2" id="KW-1185">Reference proteome</keyword>
<protein>
    <submittedName>
        <fullName evidence="1">Hexulose-6-phosphate isomerase</fullName>
    </submittedName>
</protein>
<comment type="caution">
    <text evidence="1">The sequence shown here is derived from an EMBL/GenBank/DDBJ whole genome shotgun (WGS) entry which is preliminary data.</text>
</comment>
<proteinExistence type="predicted"/>
<dbReference type="InterPro" id="IPR036237">
    <property type="entry name" value="Xyl_isomerase-like_sf"/>
</dbReference>
<organism evidence="1 2">
    <name type="scientific">Paenibacillus macquariensis</name>
    <dbReference type="NCBI Taxonomy" id="948756"/>
    <lineage>
        <taxon>Bacteria</taxon>
        <taxon>Bacillati</taxon>
        <taxon>Bacillota</taxon>
        <taxon>Bacilli</taxon>
        <taxon>Bacillales</taxon>
        <taxon>Paenibacillaceae</taxon>
        <taxon>Paenibacillus</taxon>
    </lineage>
</organism>
<reference evidence="1 2" key="1">
    <citation type="submission" date="2017-01" db="EMBL/GenBank/DDBJ databases">
        <authorList>
            <person name="Varghese N."/>
            <person name="Submissions S."/>
        </authorList>
    </citation>
    <scope>NUCLEOTIDE SEQUENCE [LARGE SCALE GENOMIC DNA]</scope>
    <source>
        <strain evidence="1 2">ATCC 23464</strain>
    </source>
</reference>
<dbReference type="RefSeq" id="WP_068587804.1">
    <property type="nucleotide sequence ID" value="NZ_FTNK01000007.1"/>
</dbReference>
<sequence length="86" mass="9637">MKKGINIWSFPEGRPILECAKLAKKEGFDGIELSLNESGELGLETTEQETMALRQNIADLGLATGLYWAYWMTSDSEEVRNKAIDI</sequence>
<dbReference type="SUPFAM" id="SSF51658">
    <property type="entry name" value="Xylose isomerase-like"/>
    <property type="match status" value="1"/>
</dbReference>
<evidence type="ECO:0000313" key="2">
    <source>
        <dbReference type="Proteomes" id="UP000186666"/>
    </source>
</evidence>
<dbReference type="GO" id="GO:0016853">
    <property type="term" value="F:isomerase activity"/>
    <property type="evidence" value="ECO:0007669"/>
    <property type="project" value="UniProtKB-KW"/>
</dbReference>
<gene>
    <name evidence="1" type="ORF">SAMN05421578_107138</name>
</gene>
<keyword evidence="1" id="KW-0413">Isomerase</keyword>
<dbReference type="EMBL" id="FTNK01000007">
    <property type="protein sequence ID" value="SIR12182.1"/>
    <property type="molecule type" value="Genomic_DNA"/>
</dbReference>
<evidence type="ECO:0000313" key="1">
    <source>
        <dbReference type="EMBL" id="SIR12182.1"/>
    </source>
</evidence>
<dbReference type="Gene3D" id="3.20.20.150">
    <property type="entry name" value="Divalent-metal-dependent TIM barrel enzymes"/>
    <property type="match status" value="1"/>
</dbReference>
<dbReference type="Proteomes" id="UP000186666">
    <property type="component" value="Unassembled WGS sequence"/>
</dbReference>